<comment type="caution">
    <text evidence="2">The sequence shown here is derived from an EMBL/GenBank/DDBJ whole genome shotgun (WGS) entry which is preliminary data.</text>
</comment>
<dbReference type="SUPFAM" id="SSF56925">
    <property type="entry name" value="OMPA-like"/>
    <property type="match status" value="1"/>
</dbReference>
<dbReference type="RefSeq" id="WP_111568467.1">
    <property type="nucleotide sequence ID" value="NZ_PIPK01000003.1"/>
</dbReference>
<dbReference type="InterPro" id="IPR011250">
    <property type="entry name" value="OMP/PagP_B-barrel"/>
</dbReference>
<organism evidence="2 4">
    <name type="scientific">Aliidiomarina maris</name>
    <dbReference type="NCBI Taxonomy" id="531312"/>
    <lineage>
        <taxon>Bacteria</taxon>
        <taxon>Pseudomonadati</taxon>
        <taxon>Pseudomonadota</taxon>
        <taxon>Gammaproteobacteria</taxon>
        <taxon>Alteromonadales</taxon>
        <taxon>Idiomarinaceae</taxon>
        <taxon>Aliidiomarina</taxon>
    </lineage>
</organism>
<evidence type="ECO:0000313" key="5">
    <source>
        <dbReference type="Proteomes" id="UP000287865"/>
    </source>
</evidence>
<evidence type="ECO:0000256" key="1">
    <source>
        <dbReference type="SAM" id="SignalP"/>
    </source>
</evidence>
<evidence type="ECO:0000313" key="2">
    <source>
        <dbReference type="EMBL" id="RAK00673.1"/>
    </source>
</evidence>
<keyword evidence="5" id="KW-1185">Reference proteome</keyword>
<name>A0A327X6D3_9GAMM</name>
<evidence type="ECO:0000313" key="4">
    <source>
        <dbReference type="Proteomes" id="UP000249203"/>
    </source>
</evidence>
<sequence length="189" mass="20626">MKKTLVSLALAGFALSTTSAMAAEQPSFNFVSADFVEYDLDGTDFDGFSINANYALGNNLFMEADLQRLSRYDINNLIGTVGFGYAHFVHETTAITGSVGTGYDRVTGLGLLNDSGHFSYANVGVRSRLHQMVELGADVQRNFAGSGLNETSYGVEARFFVQPQFSIDVGYRYVDSDLDGYRVGVAYHF</sequence>
<proteinExistence type="predicted"/>
<evidence type="ECO:0008006" key="6">
    <source>
        <dbReference type="Google" id="ProtNLM"/>
    </source>
</evidence>
<dbReference type="EMBL" id="PIPK01000003">
    <property type="protein sequence ID" value="RUO27320.1"/>
    <property type="molecule type" value="Genomic_DNA"/>
</dbReference>
<protein>
    <recommendedName>
        <fullName evidence="6">Opacity protein-like surface antigen</fullName>
    </recommendedName>
</protein>
<reference evidence="2 4" key="2">
    <citation type="submission" date="2018-06" db="EMBL/GenBank/DDBJ databases">
        <title>Genomic Encyclopedia of Type Strains, Phase III (KMG-III): the genomes of soil and plant-associated and newly described type strains.</title>
        <authorList>
            <person name="Whitman W."/>
        </authorList>
    </citation>
    <scope>NUCLEOTIDE SEQUENCE [LARGE SCALE GENOMIC DNA]</scope>
    <source>
        <strain evidence="2 4">CGMCC 1.15366</strain>
    </source>
</reference>
<dbReference type="EMBL" id="QLMD01000002">
    <property type="protein sequence ID" value="RAK00673.1"/>
    <property type="molecule type" value="Genomic_DNA"/>
</dbReference>
<gene>
    <name evidence="2" type="ORF">B0I24_10298</name>
    <name evidence="3" type="ORF">CWE07_05085</name>
</gene>
<accession>A0A327X6D3</accession>
<feature type="chain" id="PRO_5016398133" description="Opacity protein-like surface antigen" evidence="1">
    <location>
        <begin position="23"/>
        <end position="189"/>
    </location>
</feature>
<dbReference type="Proteomes" id="UP000249203">
    <property type="component" value="Unassembled WGS sequence"/>
</dbReference>
<dbReference type="OrthoDB" id="5974338at2"/>
<dbReference type="Proteomes" id="UP000287865">
    <property type="component" value="Unassembled WGS sequence"/>
</dbReference>
<keyword evidence="1" id="KW-0732">Signal</keyword>
<reference evidence="3 5" key="1">
    <citation type="journal article" date="2018" name="Front. Microbiol.">
        <title>Genome-Based Analysis Reveals the Taxonomy and Diversity of the Family Idiomarinaceae.</title>
        <authorList>
            <person name="Liu Y."/>
            <person name="Lai Q."/>
            <person name="Shao Z."/>
        </authorList>
    </citation>
    <scope>NUCLEOTIDE SEQUENCE [LARGE SCALE GENOMIC DNA]</scope>
    <source>
        <strain evidence="3 5">CF12-14</strain>
    </source>
</reference>
<evidence type="ECO:0000313" key="3">
    <source>
        <dbReference type="EMBL" id="RUO27320.1"/>
    </source>
</evidence>
<dbReference type="AlphaFoldDB" id="A0A327X6D3"/>
<feature type="signal peptide" evidence="1">
    <location>
        <begin position="1"/>
        <end position="22"/>
    </location>
</feature>